<dbReference type="Pfam" id="PF04844">
    <property type="entry name" value="Ovate"/>
    <property type="match status" value="1"/>
</dbReference>
<evidence type="ECO:0000256" key="5">
    <source>
        <dbReference type="ARBA" id="ARBA00023242"/>
    </source>
</evidence>
<keyword evidence="3 6" id="KW-0805">Transcription regulation</keyword>
<keyword evidence="5 6" id="KW-0539">Nucleus</keyword>
<evidence type="ECO:0000256" key="1">
    <source>
        <dbReference type="ARBA" id="ARBA00004123"/>
    </source>
</evidence>
<name>A0A835DFW7_TETSI</name>
<evidence type="ECO:0000259" key="8">
    <source>
        <dbReference type="PROSITE" id="PS51754"/>
    </source>
</evidence>
<dbReference type="PANTHER" id="PTHR33057">
    <property type="entry name" value="TRANSCRIPTION REPRESSOR OFP7-RELATED"/>
    <property type="match status" value="1"/>
</dbReference>
<evidence type="ECO:0000313" key="9">
    <source>
        <dbReference type="EMBL" id="KAF8401716.1"/>
    </source>
</evidence>
<dbReference type="PANTHER" id="PTHR33057:SF21">
    <property type="entry name" value="TRANSCRIPTION REPRESSOR"/>
    <property type="match status" value="1"/>
</dbReference>
<dbReference type="PROSITE" id="PS51754">
    <property type="entry name" value="OVATE"/>
    <property type="match status" value="1"/>
</dbReference>
<comment type="caution">
    <text evidence="9">The sequence shown here is derived from an EMBL/GenBank/DDBJ whole genome shotgun (WGS) entry which is preliminary data.</text>
</comment>
<evidence type="ECO:0000256" key="6">
    <source>
        <dbReference type="RuleBase" id="RU367028"/>
    </source>
</evidence>
<keyword evidence="10" id="KW-1185">Reference proteome</keyword>
<proteinExistence type="predicted"/>
<evidence type="ECO:0000256" key="4">
    <source>
        <dbReference type="ARBA" id="ARBA00023163"/>
    </source>
</evidence>
<evidence type="ECO:0000256" key="3">
    <source>
        <dbReference type="ARBA" id="ARBA00023015"/>
    </source>
</evidence>
<dbReference type="InterPro" id="IPR038933">
    <property type="entry name" value="Ovate"/>
</dbReference>
<dbReference type="GO" id="GO:0005634">
    <property type="term" value="C:nucleus"/>
    <property type="evidence" value="ECO:0007669"/>
    <property type="project" value="UniProtKB-SubCell"/>
</dbReference>
<evidence type="ECO:0000256" key="7">
    <source>
        <dbReference type="SAM" id="MobiDB-lite"/>
    </source>
</evidence>
<dbReference type="GO" id="GO:0045892">
    <property type="term" value="P:negative regulation of DNA-templated transcription"/>
    <property type="evidence" value="ECO:0007669"/>
    <property type="project" value="UniProtKB-UniRule"/>
</dbReference>
<organism evidence="9 10">
    <name type="scientific">Tetracentron sinense</name>
    <name type="common">Spur-leaf</name>
    <dbReference type="NCBI Taxonomy" id="13715"/>
    <lineage>
        <taxon>Eukaryota</taxon>
        <taxon>Viridiplantae</taxon>
        <taxon>Streptophyta</taxon>
        <taxon>Embryophyta</taxon>
        <taxon>Tracheophyta</taxon>
        <taxon>Spermatophyta</taxon>
        <taxon>Magnoliopsida</taxon>
        <taxon>Trochodendrales</taxon>
        <taxon>Trochodendraceae</taxon>
        <taxon>Tetracentron</taxon>
    </lineage>
</organism>
<gene>
    <name evidence="9" type="ORF">HHK36_012662</name>
</gene>
<feature type="domain" description="OVATE" evidence="8">
    <location>
        <begin position="126"/>
        <end position="189"/>
    </location>
</feature>
<comment type="function">
    <text evidence="6">Transcriptional repressor that regulates multiple aspects of plant growth and development.</text>
</comment>
<dbReference type="AlphaFoldDB" id="A0A835DFW7"/>
<evidence type="ECO:0000313" key="10">
    <source>
        <dbReference type="Proteomes" id="UP000655225"/>
    </source>
</evidence>
<dbReference type="OMA" id="MDFRQSM"/>
<dbReference type="OrthoDB" id="690912at2759"/>
<sequence length="214" mass="23714">MQSTLRKNIHLYFSKLKCPATAQSPSTPPPKKDHSRPSPTPKSTSILMKNFNSLFDLSSDSTSKSLSHHFSSSDSDSDNETTTPDFATVLASQRFFFSSPGHSNSIIQFPESPPESDTLIGGSVAVPTYSPDPYMDFRQSMQEMVEARQLLDVGADWDYLQELLLCYLTLNPKHSHKFIIGAFADLLVGLMTSTHATRPEPHVSGRCTVSPRFL</sequence>
<comment type="subcellular location">
    <subcellularLocation>
        <location evidence="1 6">Nucleus</location>
    </subcellularLocation>
</comment>
<keyword evidence="2 6" id="KW-0678">Repressor</keyword>
<feature type="region of interest" description="Disordered" evidence="7">
    <location>
        <begin position="20"/>
        <end position="45"/>
    </location>
</feature>
<dbReference type="Proteomes" id="UP000655225">
    <property type="component" value="Unassembled WGS sequence"/>
</dbReference>
<dbReference type="EMBL" id="JABCRI010000008">
    <property type="protein sequence ID" value="KAF8401716.1"/>
    <property type="molecule type" value="Genomic_DNA"/>
</dbReference>
<dbReference type="NCBIfam" id="TIGR01568">
    <property type="entry name" value="A_thal_3678"/>
    <property type="match status" value="1"/>
</dbReference>
<accession>A0A835DFW7</accession>
<evidence type="ECO:0000256" key="2">
    <source>
        <dbReference type="ARBA" id="ARBA00022491"/>
    </source>
</evidence>
<dbReference type="InterPro" id="IPR006458">
    <property type="entry name" value="Ovate_C"/>
</dbReference>
<keyword evidence="4 6" id="KW-0804">Transcription</keyword>
<reference evidence="9 10" key="1">
    <citation type="submission" date="2020-04" db="EMBL/GenBank/DDBJ databases">
        <title>Plant Genome Project.</title>
        <authorList>
            <person name="Zhang R.-G."/>
        </authorList>
    </citation>
    <scope>NUCLEOTIDE SEQUENCE [LARGE SCALE GENOMIC DNA]</scope>
    <source>
        <strain evidence="9">YNK0</strain>
        <tissue evidence="9">Leaf</tissue>
    </source>
</reference>
<protein>
    <recommendedName>
        <fullName evidence="6">Transcription repressor</fullName>
    </recommendedName>
    <alternativeName>
        <fullName evidence="6">Ovate family protein</fullName>
    </alternativeName>
</protein>